<dbReference type="Gene3D" id="3.30.450.40">
    <property type="match status" value="1"/>
</dbReference>
<organism evidence="2 3">
    <name type="scientific">Thiohalobacter thiocyanaticus</name>
    <dbReference type="NCBI Taxonomy" id="585455"/>
    <lineage>
        <taxon>Bacteria</taxon>
        <taxon>Pseudomonadati</taxon>
        <taxon>Pseudomonadota</taxon>
        <taxon>Gammaproteobacteria</taxon>
        <taxon>Thiohalobacterales</taxon>
        <taxon>Thiohalobacteraceae</taxon>
        <taxon>Thiohalobacter</taxon>
    </lineage>
</organism>
<name>A0A426QJE4_9GAMM</name>
<dbReference type="Proteomes" id="UP000287798">
    <property type="component" value="Unassembled WGS sequence"/>
</dbReference>
<dbReference type="RefSeq" id="WP_125181224.1">
    <property type="nucleotide sequence ID" value="NZ_QZMU01000001.1"/>
</dbReference>
<evidence type="ECO:0000256" key="1">
    <source>
        <dbReference type="SAM" id="Coils"/>
    </source>
</evidence>
<proteinExistence type="predicted"/>
<gene>
    <name evidence="2" type="ORF">D6C00_07950</name>
</gene>
<dbReference type="SUPFAM" id="SSF55781">
    <property type="entry name" value="GAF domain-like"/>
    <property type="match status" value="1"/>
</dbReference>
<dbReference type="PANTHER" id="PTHR38765:SF1">
    <property type="entry name" value="DUF484 DOMAIN-CONTAINING PROTEIN"/>
    <property type="match status" value="1"/>
</dbReference>
<accession>A0A426QJE4</accession>
<dbReference type="PANTHER" id="PTHR38765">
    <property type="entry name" value="DUF484 DOMAIN-CONTAINING PROTEIN"/>
    <property type="match status" value="1"/>
</dbReference>
<comment type="caution">
    <text evidence="2">The sequence shown here is derived from an EMBL/GenBank/DDBJ whole genome shotgun (WGS) entry which is preliminary data.</text>
</comment>
<evidence type="ECO:0000313" key="3">
    <source>
        <dbReference type="Proteomes" id="UP000287798"/>
    </source>
</evidence>
<keyword evidence="1" id="KW-0175">Coiled coil</keyword>
<dbReference type="Pfam" id="PF04340">
    <property type="entry name" value="DUF484"/>
    <property type="match status" value="1"/>
</dbReference>
<evidence type="ECO:0000313" key="2">
    <source>
        <dbReference type="EMBL" id="RRQ21884.1"/>
    </source>
</evidence>
<sequence>MSTQKNLEARTEAGSTIDAEQVADYLRRHPDFFDRQPQLLAQLELSHPSGTAVSLIERQVESLREQNRQYKHKLMELVQIGRDNDALHQNLHRLTVALMQARGLEAALQTLFDNLYGEFNADAVALAVQGLPRTVASEQVRLIHPGEPALGLFERALKQGQFLCGHLRPEQLDYLFGDRVTRVQSAALLPLGGAPAVGMLAIGNEDPNYYHPGMDTHFLRNLSDLIGCAFAPYLEAPDPA</sequence>
<dbReference type="EMBL" id="QZMU01000001">
    <property type="protein sequence ID" value="RRQ21884.1"/>
    <property type="molecule type" value="Genomic_DNA"/>
</dbReference>
<reference evidence="2 3" key="1">
    <citation type="journal article" date="2010" name="Int. J. Syst. Evol. Microbiol.">
        <title>Thiohalobacter thiocyanaticus gen. nov., sp. nov., a moderately halophilic, sulfur-oxidizing gammaproteobacterium from hypersaline lakes, that utilizes thiocyanate.</title>
        <authorList>
            <person name="Sorokin D.Y."/>
            <person name="Kovaleva O.L."/>
            <person name="Tourova T.P."/>
            <person name="Muyzer G."/>
        </authorList>
    </citation>
    <scope>NUCLEOTIDE SEQUENCE [LARGE SCALE GENOMIC DNA]</scope>
    <source>
        <strain evidence="2 3">Hrh1</strain>
    </source>
</reference>
<dbReference type="AlphaFoldDB" id="A0A426QJE4"/>
<protein>
    <submittedName>
        <fullName evidence="2">DUF484 family protein</fullName>
    </submittedName>
</protein>
<keyword evidence="3" id="KW-1185">Reference proteome</keyword>
<dbReference type="InterPro" id="IPR007435">
    <property type="entry name" value="DUF484"/>
</dbReference>
<dbReference type="OrthoDB" id="8525200at2"/>
<feature type="coiled-coil region" evidence="1">
    <location>
        <begin position="53"/>
        <end position="80"/>
    </location>
</feature>
<dbReference type="InterPro" id="IPR029016">
    <property type="entry name" value="GAF-like_dom_sf"/>
</dbReference>